<dbReference type="AlphaFoldDB" id="A0A644WHP2"/>
<sequence length="209" mass="24401">MKKFIVFILLQTLSMICAVFAQDTFYLKGKAINAGTLEAVPFVIVNIEGMGINKHMYSGFEGEFEFDSLLSGNYRLYGQYFHFYKFDTTITVSGNIEQFILPQVRDSSLGEYWLYPSHYNTQGALHDIENKTMEIILEINGARDYSLSEKDTLFENKYQVEYRFEGCEVLPEQDNVGYNREIFRHLDQLYGKRWRKSVRKDAIGLKVKK</sequence>
<dbReference type="EMBL" id="VSSQ01000913">
    <property type="protein sequence ID" value="MPM02981.1"/>
    <property type="molecule type" value="Genomic_DNA"/>
</dbReference>
<evidence type="ECO:0000313" key="1">
    <source>
        <dbReference type="EMBL" id="MPM02981.1"/>
    </source>
</evidence>
<evidence type="ECO:0008006" key="2">
    <source>
        <dbReference type="Google" id="ProtNLM"/>
    </source>
</evidence>
<gene>
    <name evidence="1" type="ORF">SDC9_49240</name>
</gene>
<organism evidence="1">
    <name type="scientific">bioreactor metagenome</name>
    <dbReference type="NCBI Taxonomy" id="1076179"/>
    <lineage>
        <taxon>unclassified sequences</taxon>
        <taxon>metagenomes</taxon>
        <taxon>ecological metagenomes</taxon>
    </lineage>
</organism>
<reference evidence="1" key="1">
    <citation type="submission" date="2019-08" db="EMBL/GenBank/DDBJ databases">
        <authorList>
            <person name="Kucharzyk K."/>
            <person name="Murdoch R.W."/>
            <person name="Higgins S."/>
            <person name="Loffler F."/>
        </authorList>
    </citation>
    <scope>NUCLEOTIDE SEQUENCE</scope>
</reference>
<dbReference type="InterPro" id="IPR008969">
    <property type="entry name" value="CarboxyPept-like_regulatory"/>
</dbReference>
<proteinExistence type="predicted"/>
<dbReference type="SUPFAM" id="SSF49464">
    <property type="entry name" value="Carboxypeptidase regulatory domain-like"/>
    <property type="match status" value="1"/>
</dbReference>
<comment type="caution">
    <text evidence="1">The sequence shown here is derived from an EMBL/GenBank/DDBJ whole genome shotgun (WGS) entry which is preliminary data.</text>
</comment>
<protein>
    <recommendedName>
        <fullName evidence="2">Carboxypeptidase-like regulatory domain-containing protein</fullName>
    </recommendedName>
</protein>
<accession>A0A644WHP2</accession>
<name>A0A644WHP2_9ZZZZ</name>